<feature type="transmembrane region" description="Helical" evidence="1">
    <location>
        <begin position="115"/>
        <end position="137"/>
    </location>
</feature>
<accession>A0ABT0KA54</accession>
<dbReference type="EMBL" id="JAGQDC010000004">
    <property type="protein sequence ID" value="MCL1028831.1"/>
    <property type="molecule type" value="Genomic_DNA"/>
</dbReference>
<name>A0ABT0KA54_9GAMM</name>
<feature type="transmembrane region" description="Helical" evidence="1">
    <location>
        <begin position="48"/>
        <end position="66"/>
    </location>
</feature>
<dbReference type="InterPro" id="IPR007272">
    <property type="entry name" value="Sulf_transp_TsuA/YedE"/>
</dbReference>
<dbReference type="Pfam" id="PF04143">
    <property type="entry name" value="Sulf_transp"/>
    <property type="match status" value="1"/>
</dbReference>
<comment type="caution">
    <text evidence="2">The sequence shown here is derived from an EMBL/GenBank/DDBJ whole genome shotgun (WGS) entry which is preliminary data.</text>
</comment>
<proteinExistence type="predicted"/>
<feature type="transmembrane region" description="Helical" evidence="1">
    <location>
        <begin position="86"/>
        <end position="109"/>
    </location>
</feature>
<keyword evidence="3" id="KW-1185">Reference proteome</keyword>
<keyword evidence="1" id="KW-1133">Transmembrane helix</keyword>
<dbReference type="RefSeq" id="WP_248945108.1">
    <property type="nucleotide sequence ID" value="NZ_CBCSGY010000082.1"/>
</dbReference>
<evidence type="ECO:0000256" key="1">
    <source>
        <dbReference type="SAM" id="Phobius"/>
    </source>
</evidence>
<keyword evidence="1" id="KW-0472">Membrane</keyword>
<dbReference type="Proteomes" id="UP001165275">
    <property type="component" value="Unassembled WGS sequence"/>
</dbReference>
<gene>
    <name evidence="2" type="ORF">KAJ71_07310</name>
</gene>
<sequence length="150" mass="16683">MDLSCNVGAFVIASWYIRQPGGKQLFASINAPALPDASLMQTFGMSPWPAVVLLTVLTGVLVWHHLKRKSFPVPQPKPRKQGITHWLFEARWHPFVSAVLIGVIALMISGEFLRGLGSIIVGGVFIRVCFEMVIIAFKNNEYPRKIAEKP</sequence>
<evidence type="ECO:0000313" key="3">
    <source>
        <dbReference type="Proteomes" id="UP001165275"/>
    </source>
</evidence>
<reference evidence="2" key="1">
    <citation type="submission" date="2021-04" db="EMBL/GenBank/DDBJ databases">
        <title>Genome sequence of Serratia sp. arafor3.</title>
        <authorList>
            <person name="Besaury L."/>
        </authorList>
    </citation>
    <scope>NUCLEOTIDE SEQUENCE</scope>
    <source>
        <strain evidence="2">Arafor3</strain>
    </source>
</reference>
<keyword evidence="1" id="KW-0812">Transmembrane</keyword>
<protein>
    <submittedName>
        <fullName evidence="2">YeeE/YedE family protein</fullName>
    </submittedName>
</protein>
<evidence type="ECO:0000313" key="2">
    <source>
        <dbReference type="EMBL" id="MCL1028831.1"/>
    </source>
</evidence>
<organism evidence="2 3">
    <name type="scientific">Serratia silvae</name>
    <dbReference type="NCBI Taxonomy" id="2824122"/>
    <lineage>
        <taxon>Bacteria</taxon>
        <taxon>Pseudomonadati</taxon>
        <taxon>Pseudomonadota</taxon>
        <taxon>Gammaproteobacteria</taxon>
        <taxon>Enterobacterales</taxon>
        <taxon>Yersiniaceae</taxon>
        <taxon>Serratia</taxon>
    </lineage>
</organism>